<evidence type="ECO:0000313" key="3">
    <source>
        <dbReference type="EMBL" id="TDX59255.1"/>
    </source>
</evidence>
<accession>A0A4R8HGC4</accession>
<keyword evidence="4" id="KW-1185">Reference proteome</keyword>
<feature type="domain" description="Glycosyl transferase family 1" evidence="2">
    <location>
        <begin position="207"/>
        <end position="377"/>
    </location>
</feature>
<dbReference type="Proteomes" id="UP000295832">
    <property type="component" value="Unassembled WGS sequence"/>
</dbReference>
<dbReference type="GO" id="GO:0009103">
    <property type="term" value="P:lipopolysaccharide biosynthetic process"/>
    <property type="evidence" value="ECO:0007669"/>
    <property type="project" value="TreeGrafter"/>
</dbReference>
<dbReference type="Pfam" id="PF00534">
    <property type="entry name" value="Glycos_transf_1"/>
    <property type="match status" value="1"/>
</dbReference>
<reference evidence="3 4" key="1">
    <citation type="submission" date="2019-03" db="EMBL/GenBank/DDBJ databases">
        <title>Subsurface microbial communities from deep shales in Ohio and West Virginia, USA.</title>
        <authorList>
            <person name="Wrighton K."/>
        </authorList>
    </citation>
    <scope>NUCLEOTIDE SEQUENCE [LARGE SCALE GENOMIC DNA]</scope>
    <source>
        <strain evidence="3 4">MSL 6dP</strain>
    </source>
</reference>
<protein>
    <submittedName>
        <fullName evidence="3">Glycosyltransferase involved in cell wall biosynthesis</fullName>
    </submittedName>
</protein>
<dbReference type="STRING" id="926561.GCA_000379025_00910"/>
<dbReference type="PANTHER" id="PTHR46401:SF2">
    <property type="entry name" value="GLYCOSYLTRANSFERASE WBBK-RELATED"/>
    <property type="match status" value="1"/>
</dbReference>
<keyword evidence="1 3" id="KW-0808">Transferase</keyword>
<dbReference type="InterPro" id="IPR001296">
    <property type="entry name" value="Glyco_trans_1"/>
</dbReference>
<comment type="caution">
    <text evidence="3">The sequence shown here is derived from an EMBL/GenBank/DDBJ whole genome shotgun (WGS) entry which is preliminary data.</text>
</comment>
<dbReference type="AlphaFoldDB" id="A0A4R8HGC4"/>
<organism evidence="3 4">
    <name type="scientific">Orenia marismortui</name>
    <dbReference type="NCBI Taxonomy" id="46469"/>
    <lineage>
        <taxon>Bacteria</taxon>
        <taxon>Bacillati</taxon>
        <taxon>Bacillota</taxon>
        <taxon>Clostridia</taxon>
        <taxon>Halanaerobiales</taxon>
        <taxon>Halobacteroidaceae</taxon>
        <taxon>Orenia</taxon>
    </lineage>
</organism>
<evidence type="ECO:0000313" key="4">
    <source>
        <dbReference type="Proteomes" id="UP000295832"/>
    </source>
</evidence>
<dbReference type="GO" id="GO:0016757">
    <property type="term" value="F:glycosyltransferase activity"/>
    <property type="evidence" value="ECO:0007669"/>
    <property type="project" value="InterPro"/>
</dbReference>
<evidence type="ECO:0000256" key="1">
    <source>
        <dbReference type="ARBA" id="ARBA00022679"/>
    </source>
</evidence>
<dbReference type="EMBL" id="SOEG01000001">
    <property type="protein sequence ID" value="TDX59255.1"/>
    <property type="molecule type" value="Genomic_DNA"/>
</dbReference>
<dbReference type="PANTHER" id="PTHR46401">
    <property type="entry name" value="GLYCOSYLTRANSFERASE WBBK-RELATED"/>
    <property type="match status" value="1"/>
</dbReference>
<dbReference type="SUPFAM" id="SSF53756">
    <property type="entry name" value="UDP-Glycosyltransferase/glycogen phosphorylase"/>
    <property type="match status" value="1"/>
</dbReference>
<sequence>MKVAYFSPLSPQKSGISDYSEELLPKLSDKMDLDLYVDDFKPNNEFIKNNFNIYKINDFVSENKYEDYDHVIYNIGNNAKFHEKIYKIALEHPGIVILHDYAIHHLIVEMTAAKNKNEEYIEEMRYNYGEKGKKLVDDMFQGKIRPIWETGNTFEYPLNKRLMDNAKAIIVHSKYIRDLVKQTNSKVPIKYIPMPTPDVEFIPKAEKDKLRNKYKLSKDKMIFSSFGFISKEKRIDKVISVVKNLKKEFNDFLYLLVGREAEGYNISKYIKENNIERYVKIIGFVELDEFKDYIKLSDFCINLRYPTQGETSASLVRILGMGKPAIVTDIGTFSEYPDNCTLKVSYGANEEEDIYNAIKEMINDKNKLKKMSNNAYEYVKENHRIESSAQLYVDLLKDIELGKVYKGNVDAYVDIYQSVGNKLYEIGIDEKNEETLLSISRQISSLI</sequence>
<proteinExistence type="predicted"/>
<dbReference type="CDD" id="cd03801">
    <property type="entry name" value="GT4_PimA-like"/>
    <property type="match status" value="1"/>
</dbReference>
<name>A0A4R8HGC4_9FIRM</name>
<dbReference type="RefSeq" id="WP_134114263.1">
    <property type="nucleotide sequence ID" value="NZ_SOEG01000001.1"/>
</dbReference>
<dbReference type="Gene3D" id="3.40.50.2000">
    <property type="entry name" value="Glycogen Phosphorylase B"/>
    <property type="match status" value="2"/>
</dbReference>
<gene>
    <name evidence="3" type="ORF">C7959_101142</name>
</gene>
<evidence type="ECO:0000259" key="2">
    <source>
        <dbReference type="Pfam" id="PF00534"/>
    </source>
</evidence>